<keyword evidence="7 11" id="KW-0648">Protein biosynthesis</keyword>
<evidence type="ECO:0000256" key="3">
    <source>
        <dbReference type="ARBA" id="ARBA00012835"/>
    </source>
</evidence>
<evidence type="ECO:0000256" key="4">
    <source>
        <dbReference type="ARBA" id="ARBA00022598"/>
    </source>
</evidence>
<dbReference type="FunFam" id="3.40.50.620:FF:000045">
    <property type="entry name" value="Glutamate--tRNA ligase, mitochondrial"/>
    <property type="match status" value="1"/>
</dbReference>
<evidence type="ECO:0000256" key="11">
    <source>
        <dbReference type="RuleBase" id="RU363037"/>
    </source>
</evidence>
<evidence type="ECO:0000256" key="7">
    <source>
        <dbReference type="ARBA" id="ARBA00022917"/>
    </source>
</evidence>
<evidence type="ECO:0000256" key="8">
    <source>
        <dbReference type="ARBA" id="ARBA00023146"/>
    </source>
</evidence>
<dbReference type="InterPro" id="IPR020058">
    <property type="entry name" value="Glu/Gln-tRNA-synth_Ib_cat-dom"/>
</dbReference>
<dbReference type="NCBIfam" id="TIGR00464">
    <property type="entry name" value="gltX_bact"/>
    <property type="match status" value="1"/>
</dbReference>
<feature type="domain" description="Glutamyl/glutaminyl-tRNA synthetase class Ib catalytic" evidence="12">
    <location>
        <begin position="57"/>
        <end position="380"/>
    </location>
</feature>
<sequence length="569" mass="63574">MSRRILPVRCQSVHFVATAFPQSNASIRKAYGVCVCSRLYSTEPRCKHTAIEPTGPVRVRFAPSPTGMLHLGGLRTALFNYLLARRYGGSFILRIEDTDQKRIVPGATENIVRALEWAGLSIDEGPGKNGPAGTYFQSQRGDIYRKYAHSLLERGAAYRCFCDAHRLEMLRTQANTQGKPPMYDRHCMHLSQRQIDEKLRSGEPFTIRMLAPNPADPASTDVAKFSDIVHGSMHFRGPAGFDDAVLLKSDGLPTYHLANVVDDHLMGITHVLRGEEWLMSTPKHRALFKALGWAPPQYAHLPLLMNSDGSKLSKRNHNGPLQNYIDEGYLPSALVNYTALLGWHPDVSQEVFTLKELEDVFTLGGLSRSKSFVSRERLNWLNRQHLRGEISDPSTIPRVAEQSLSILQRIPELAKVEISKRTVEQALRLCSDRLLFAGDLYNTAPFLFVDPDLSSDVGIQTLHRVPEDKRKPILNAANKAIRSKVRLRTDNSESAGSRQDDQWVGFAKEVASIAGVSAKQTMLMLRFALTGQPNGPKIPELLSFLPVEVVVRRLLRAVESLDALRNETA</sequence>
<keyword evidence="6 11" id="KW-0067">ATP-binding</keyword>
<evidence type="ECO:0000313" key="14">
    <source>
        <dbReference type="EMBL" id="KAJ2680582.1"/>
    </source>
</evidence>
<dbReference type="AlphaFoldDB" id="A0A9W8G7W6"/>
<dbReference type="InterPro" id="IPR001412">
    <property type="entry name" value="aa-tRNA-synth_I_CS"/>
</dbReference>
<dbReference type="GO" id="GO:0008270">
    <property type="term" value="F:zinc ion binding"/>
    <property type="evidence" value="ECO:0007669"/>
    <property type="project" value="InterPro"/>
</dbReference>
<dbReference type="InterPro" id="IPR000924">
    <property type="entry name" value="Glu/Gln-tRNA-synth"/>
</dbReference>
<protein>
    <recommendedName>
        <fullName evidence="10">Glutamate--tRNA ligase, mitochondrial</fullName>
        <ecNumber evidence="3">6.1.1.17</ecNumber>
    </recommendedName>
    <alternativeName>
        <fullName evidence="9">Glutamyl-tRNA synthetase</fullName>
    </alternativeName>
</protein>
<dbReference type="PRINTS" id="PR00987">
    <property type="entry name" value="TRNASYNTHGLU"/>
</dbReference>
<dbReference type="PROSITE" id="PS00178">
    <property type="entry name" value="AA_TRNA_LIGASE_I"/>
    <property type="match status" value="1"/>
</dbReference>
<dbReference type="GO" id="GO:0004818">
    <property type="term" value="F:glutamate-tRNA ligase activity"/>
    <property type="evidence" value="ECO:0007669"/>
    <property type="project" value="UniProtKB-EC"/>
</dbReference>
<evidence type="ECO:0000313" key="15">
    <source>
        <dbReference type="Proteomes" id="UP001151518"/>
    </source>
</evidence>
<dbReference type="InterPro" id="IPR008925">
    <property type="entry name" value="aa_tRNA-synth_I_cd-bd_sf"/>
</dbReference>
<dbReference type="PANTHER" id="PTHR43311:SF2">
    <property type="entry name" value="GLUTAMATE--TRNA LIGASE, MITOCHONDRIAL-RELATED"/>
    <property type="match status" value="1"/>
</dbReference>
<evidence type="ECO:0000256" key="6">
    <source>
        <dbReference type="ARBA" id="ARBA00022840"/>
    </source>
</evidence>
<evidence type="ECO:0000259" key="12">
    <source>
        <dbReference type="Pfam" id="PF00749"/>
    </source>
</evidence>
<keyword evidence="4 11" id="KW-0436">Ligase</keyword>
<gene>
    <name evidence="14" type="primary">MSE1</name>
    <name evidence="14" type="ORF">GGI25_000555</name>
</gene>
<dbReference type="Pfam" id="PF19269">
    <property type="entry name" value="Anticodon_2"/>
    <property type="match status" value="1"/>
</dbReference>
<comment type="caution">
    <text evidence="14">The sequence shown here is derived from an EMBL/GenBank/DDBJ whole genome shotgun (WGS) entry which is preliminary data.</text>
</comment>
<dbReference type="InterPro" id="IPR045462">
    <property type="entry name" value="aa-tRNA-synth_I_cd-bd"/>
</dbReference>
<dbReference type="PANTHER" id="PTHR43311">
    <property type="entry name" value="GLUTAMATE--TRNA LIGASE"/>
    <property type="match status" value="1"/>
</dbReference>
<dbReference type="EMBL" id="JANBTW010000004">
    <property type="protein sequence ID" value="KAJ2680582.1"/>
    <property type="molecule type" value="Genomic_DNA"/>
</dbReference>
<evidence type="ECO:0000256" key="1">
    <source>
        <dbReference type="ARBA" id="ARBA00004173"/>
    </source>
</evidence>
<proteinExistence type="inferred from homology"/>
<dbReference type="CDD" id="cd00808">
    <property type="entry name" value="GluRS_core"/>
    <property type="match status" value="1"/>
</dbReference>
<comment type="subcellular location">
    <subcellularLocation>
        <location evidence="1">Mitochondrion</location>
    </subcellularLocation>
</comment>
<dbReference type="Proteomes" id="UP001151518">
    <property type="component" value="Unassembled WGS sequence"/>
</dbReference>
<dbReference type="InterPro" id="IPR033910">
    <property type="entry name" value="GluRS_core"/>
</dbReference>
<keyword evidence="8 11" id="KW-0030">Aminoacyl-tRNA synthetase</keyword>
<dbReference type="InterPro" id="IPR004527">
    <property type="entry name" value="Glu-tRNA-ligase_bac/mito"/>
</dbReference>
<dbReference type="InterPro" id="IPR049940">
    <property type="entry name" value="GluQ/Sye"/>
</dbReference>
<dbReference type="Gene3D" id="3.40.50.620">
    <property type="entry name" value="HUPs"/>
    <property type="match status" value="1"/>
</dbReference>
<reference evidence="14" key="1">
    <citation type="submission" date="2022-07" db="EMBL/GenBank/DDBJ databases">
        <title>Phylogenomic reconstructions and comparative analyses of Kickxellomycotina fungi.</title>
        <authorList>
            <person name="Reynolds N.K."/>
            <person name="Stajich J.E."/>
            <person name="Barry K."/>
            <person name="Grigoriev I.V."/>
            <person name="Crous P."/>
            <person name="Smith M.E."/>
        </authorList>
    </citation>
    <scope>NUCLEOTIDE SEQUENCE</scope>
    <source>
        <strain evidence="14">NRRL 3115</strain>
    </source>
</reference>
<accession>A0A9W8G7W6</accession>
<dbReference type="OrthoDB" id="428822at2759"/>
<dbReference type="GO" id="GO:0005524">
    <property type="term" value="F:ATP binding"/>
    <property type="evidence" value="ECO:0007669"/>
    <property type="project" value="UniProtKB-KW"/>
</dbReference>
<dbReference type="SUPFAM" id="SSF52374">
    <property type="entry name" value="Nucleotidylyl transferase"/>
    <property type="match status" value="1"/>
</dbReference>
<dbReference type="EC" id="6.1.1.17" evidence="3"/>
<dbReference type="SUPFAM" id="SSF48163">
    <property type="entry name" value="An anticodon-binding domain of class I aminoacyl-tRNA synthetases"/>
    <property type="match status" value="1"/>
</dbReference>
<dbReference type="GO" id="GO:0005739">
    <property type="term" value="C:mitochondrion"/>
    <property type="evidence" value="ECO:0007669"/>
    <property type="project" value="UniProtKB-SubCell"/>
</dbReference>
<comment type="similarity">
    <text evidence="2">Belongs to the class-I aminoacyl-tRNA synthetase family. Glutamate--tRNA ligase type 1 subfamily.</text>
</comment>
<dbReference type="GO" id="GO:0006424">
    <property type="term" value="P:glutamyl-tRNA aminoacylation"/>
    <property type="evidence" value="ECO:0007669"/>
    <property type="project" value="InterPro"/>
</dbReference>
<dbReference type="InterPro" id="IPR014729">
    <property type="entry name" value="Rossmann-like_a/b/a_fold"/>
</dbReference>
<evidence type="ECO:0000256" key="2">
    <source>
        <dbReference type="ARBA" id="ARBA00007894"/>
    </source>
</evidence>
<name>A0A9W8G7W6_9FUNG</name>
<dbReference type="Gene3D" id="1.10.10.350">
    <property type="match status" value="1"/>
</dbReference>
<organism evidence="14 15">
    <name type="scientific">Coemansia spiralis</name>
    <dbReference type="NCBI Taxonomy" id="417178"/>
    <lineage>
        <taxon>Eukaryota</taxon>
        <taxon>Fungi</taxon>
        <taxon>Fungi incertae sedis</taxon>
        <taxon>Zoopagomycota</taxon>
        <taxon>Kickxellomycotina</taxon>
        <taxon>Kickxellomycetes</taxon>
        <taxon>Kickxellales</taxon>
        <taxon>Kickxellaceae</taxon>
        <taxon>Coemansia</taxon>
    </lineage>
</organism>
<dbReference type="GO" id="GO:0000049">
    <property type="term" value="F:tRNA binding"/>
    <property type="evidence" value="ECO:0007669"/>
    <property type="project" value="InterPro"/>
</dbReference>
<evidence type="ECO:0000256" key="9">
    <source>
        <dbReference type="ARBA" id="ARBA00030865"/>
    </source>
</evidence>
<evidence type="ECO:0000259" key="13">
    <source>
        <dbReference type="Pfam" id="PF19269"/>
    </source>
</evidence>
<dbReference type="InterPro" id="IPR020751">
    <property type="entry name" value="aa-tRNA-synth_I_codon-bd_sub2"/>
</dbReference>
<dbReference type="Pfam" id="PF00749">
    <property type="entry name" value="tRNA-synt_1c"/>
    <property type="match status" value="1"/>
</dbReference>
<feature type="domain" description="Aminoacyl-tRNA synthetase class I anticodon-binding" evidence="13">
    <location>
        <begin position="418"/>
        <end position="557"/>
    </location>
</feature>
<dbReference type="HAMAP" id="MF_00022">
    <property type="entry name" value="Glu_tRNA_synth_type1"/>
    <property type="match status" value="1"/>
</dbReference>
<keyword evidence="5 11" id="KW-0547">Nucleotide-binding</keyword>
<evidence type="ECO:0000256" key="5">
    <source>
        <dbReference type="ARBA" id="ARBA00022741"/>
    </source>
</evidence>
<evidence type="ECO:0000256" key="10">
    <source>
        <dbReference type="ARBA" id="ARBA00072917"/>
    </source>
</evidence>